<keyword evidence="1" id="KW-0812">Transmembrane</keyword>
<evidence type="ECO:0000313" key="3">
    <source>
        <dbReference type="Proteomes" id="UP000714275"/>
    </source>
</evidence>
<feature type="transmembrane region" description="Helical" evidence="1">
    <location>
        <begin position="6"/>
        <end position="25"/>
    </location>
</feature>
<accession>A0A9P6ZP72</accession>
<feature type="transmembrane region" description="Helical" evidence="1">
    <location>
        <begin position="37"/>
        <end position="56"/>
    </location>
</feature>
<name>A0A9P6ZP72_9AGAM</name>
<keyword evidence="3" id="KW-1185">Reference proteome</keyword>
<dbReference type="EMBL" id="JABBWD010000044">
    <property type="protein sequence ID" value="KAG1774199.1"/>
    <property type="molecule type" value="Genomic_DNA"/>
</dbReference>
<dbReference type="Proteomes" id="UP000714275">
    <property type="component" value="Unassembled WGS sequence"/>
</dbReference>
<sequence>MYYTWATIYTSTPLVVHIAILLVHLQRPNRGLQVVRSIAAMITIILFTPTANHPAFKRSILLIAYWADLPVTIDWKLWTARQMMPFQGIWMGLAPYLAAMLFITRKQFVNANEMNRLHTLLTSLYAETHTEFCRAEEDAQALLKTLVTKQSLTRIVDDAQYLDAVCQRNKTSLRETDTQLDLIKDRIMQRLPVNIRKSA</sequence>
<reference evidence="2" key="1">
    <citation type="journal article" date="2020" name="New Phytol.">
        <title>Comparative genomics reveals dynamic genome evolution in host specialist ectomycorrhizal fungi.</title>
        <authorList>
            <person name="Lofgren L.A."/>
            <person name="Nguyen N.H."/>
            <person name="Vilgalys R."/>
            <person name="Ruytinx J."/>
            <person name="Liao H.L."/>
            <person name="Branco S."/>
            <person name="Kuo A."/>
            <person name="LaButti K."/>
            <person name="Lipzen A."/>
            <person name="Andreopoulos W."/>
            <person name="Pangilinan J."/>
            <person name="Riley R."/>
            <person name="Hundley H."/>
            <person name="Na H."/>
            <person name="Barry K."/>
            <person name="Grigoriev I.V."/>
            <person name="Stajich J.E."/>
            <person name="Kennedy P.G."/>
        </authorList>
    </citation>
    <scope>NUCLEOTIDE SEQUENCE</scope>
    <source>
        <strain evidence="2">DOB743</strain>
    </source>
</reference>
<comment type="caution">
    <text evidence="2">The sequence shown here is derived from an EMBL/GenBank/DDBJ whole genome shotgun (WGS) entry which is preliminary data.</text>
</comment>
<keyword evidence="1" id="KW-0472">Membrane</keyword>
<organism evidence="2 3">
    <name type="scientific">Suillus placidus</name>
    <dbReference type="NCBI Taxonomy" id="48579"/>
    <lineage>
        <taxon>Eukaryota</taxon>
        <taxon>Fungi</taxon>
        <taxon>Dikarya</taxon>
        <taxon>Basidiomycota</taxon>
        <taxon>Agaricomycotina</taxon>
        <taxon>Agaricomycetes</taxon>
        <taxon>Agaricomycetidae</taxon>
        <taxon>Boletales</taxon>
        <taxon>Suillineae</taxon>
        <taxon>Suillaceae</taxon>
        <taxon>Suillus</taxon>
    </lineage>
</organism>
<proteinExistence type="predicted"/>
<evidence type="ECO:0000313" key="2">
    <source>
        <dbReference type="EMBL" id="KAG1774199.1"/>
    </source>
</evidence>
<dbReference type="OrthoDB" id="2678639at2759"/>
<dbReference type="AlphaFoldDB" id="A0A9P6ZP72"/>
<keyword evidence="1" id="KW-1133">Transmembrane helix</keyword>
<evidence type="ECO:0000256" key="1">
    <source>
        <dbReference type="SAM" id="Phobius"/>
    </source>
</evidence>
<feature type="transmembrane region" description="Helical" evidence="1">
    <location>
        <begin position="84"/>
        <end position="104"/>
    </location>
</feature>
<protein>
    <submittedName>
        <fullName evidence="2">Uncharacterized protein</fullName>
    </submittedName>
</protein>
<gene>
    <name evidence="2" type="ORF">EV702DRAFT_1047981</name>
</gene>